<feature type="region of interest" description="Disordered" evidence="1">
    <location>
        <begin position="38"/>
        <end position="87"/>
    </location>
</feature>
<evidence type="ECO:0000256" key="1">
    <source>
        <dbReference type="SAM" id="MobiDB-lite"/>
    </source>
</evidence>
<proteinExistence type="predicted"/>
<evidence type="ECO:0000313" key="2">
    <source>
        <dbReference type="EMBL" id="KGN36547.1"/>
    </source>
</evidence>
<dbReference type="InterPro" id="IPR011010">
    <property type="entry name" value="DNA_brk_join_enz"/>
</dbReference>
<dbReference type="EMBL" id="AVPL01000114">
    <property type="protein sequence ID" value="KGN36547.1"/>
    <property type="molecule type" value="Genomic_DNA"/>
</dbReference>
<dbReference type="GO" id="GO:0003677">
    <property type="term" value="F:DNA binding"/>
    <property type="evidence" value="ECO:0007669"/>
    <property type="project" value="InterPro"/>
</dbReference>
<evidence type="ECO:0000313" key="3">
    <source>
        <dbReference type="Proteomes" id="UP000030013"/>
    </source>
</evidence>
<dbReference type="OrthoDB" id="5191376at2"/>
<accession>A0A0A0JKI4</accession>
<gene>
    <name evidence="2" type="ORF">N801_01700</name>
</gene>
<protein>
    <recommendedName>
        <fullName evidence="4">Tyr recombinase domain-containing protein</fullName>
    </recommendedName>
</protein>
<name>A0A0A0JKI4_9MICO</name>
<feature type="compositionally biased region" description="Low complexity" evidence="1">
    <location>
        <begin position="47"/>
        <end position="59"/>
    </location>
</feature>
<evidence type="ECO:0008006" key="4">
    <source>
        <dbReference type="Google" id="ProtNLM"/>
    </source>
</evidence>
<comment type="caution">
    <text evidence="2">The sequence shown here is derived from an EMBL/GenBank/DDBJ whole genome shotgun (WGS) entry which is preliminary data.</text>
</comment>
<dbReference type="Proteomes" id="UP000030013">
    <property type="component" value="Unassembled WGS sequence"/>
</dbReference>
<keyword evidence="3" id="KW-1185">Reference proteome</keyword>
<organism evidence="2 3">
    <name type="scientific">Knoellia aerolata DSM 18566</name>
    <dbReference type="NCBI Taxonomy" id="1385519"/>
    <lineage>
        <taxon>Bacteria</taxon>
        <taxon>Bacillati</taxon>
        <taxon>Actinomycetota</taxon>
        <taxon>Actinomycetes</taxon>
        <taxon>Micrococcales</taxon>
        <taxon>Intrasporangiaceae</taxon>
        <taxon>Knoellia</taxon>
    </lineage>
</organism>
<reference evidence="2 3" key="1">
    <citation type="submission" date="2013-08" db="EMBL/GenBank/DDBJ databases">
        <title>The genome sequence of Knoellia aerolata.</title>
        <authorList>
            <person name="Zhu W."/>
            <person name="Wang G."/>
        </authorList>
    </citation>
    <scope>NUCLEOTIDE SEQUENCE [LARGE SCALE GENOMIC DNA]</scope>
    <source>
        <strain evidence="2 3">DSM 18566</strain>
    </source>
</reference>
<dbReference type="AlphaFoldDB" id="A0A0A0JKI4"/>
<sequence>MEPLPDTSKTSVGRIGRVDSARRVFGADARAVLDRAAGHYQDPQPTEPATAATPPTSAETEQDTGCVANQGGSVTTDDAGNAAPANVESPAGVEVAIDLDREEHLRKYCPQIAVTVRQDVKDAVVALMLAVPYVTRRSDNSLLSHIYHYAAYMHAKEGRFDPNEHLTDRWIAQYFHDRRDEISLKSAATVRSALHRIRAGAGHTAKKRTFGRSKSLRPYSPTEWTNLRSRVTALNDQTLKEDLTLLLDLTGEAGLRSSEAVQAEGFWISEFLGVTLITVPDADGVVREVPVFGDAATRLLALKDTKGYLLTPGISQRTNVITRIRVRADRHPGLQGFRAIRARNTWLSALLTSAIPYSTVCFIAGIHPGNNTPTDLLGHIKAPAITTAIADVSAARPN</sequence>
<dbReference type="RefSeq" id="WP_035940817.1">
    <property type="nucleotide sequence ID" value="NZ_AVPL01000114.1"/>
</dbReference>
<dbReference type="SUPFAM" id="SSF56349">
    <property type="entry name" value="DNA breaking-rejoining enzymes"/>
    <property type="match status" value="1"/>
</dbReference>